<evidence type="ECO:0000256" key="3">
    <source>
        <dbReference type="ARBA" id="ARBA00022475"/>
    </source>
</evidence>
<accession>A0A930B586</accession>
<evidence type="ECO:0000256" key="7">
    <source>
        <dbReference type="SAM" id="Phobius"/>
    </source>
</evidence>
<evidence type="ECO:0000259" key="8">
    <source>
        <dbReference type="Pfam" id="PF00892"/>
    </source>
</evidence>
<reference evidence="9" key="1">
    <citation type="submission" date="2020-04" db="EMBL/GenBank/DDBJ databases">
        <title>Deep metagenomics examines the oral microbiome during advanced dental caries in children, revealing novel taxa and co-occurrences with host molecules.</title>
        <authorList>
            <person name="Baker J.L."/>
            <person name="Morton J.T."/>
            <person name="Dinis M."/>
            <person name="Alvarez R."/>
            <person name="Tran N.C."/>
            <person name="Knight R."/>
            <person name="Edlund A."/>
        </authorList>
    </citation>
    <scope>NUCLEOTIDE SEQUENCE</scope>
    <source>
        <strain evidence="9">JCVI_32_bin.14</strain>
    </source>
</reference>
<dbReference type="PANTHER" id="PTHR42920:SF5">
    <property type="entry name" value="EAMA DOMAIN-CONTAINING PROTEIN"/>
    <property type="match status" value="1"/>
</dbReference>
<feature type="transmembrane region" description="Helical" evidence="7">
    <location>
        <begin position="262"/>
        <end position="280"/>
    </location>
</feature>
<comment type="subcellular location">
    <subcellularLocation>
        <location evidence="1">Cell membrane</location>
        <topology evidence="1">Multi-pass membrane protein</topology>
    </subcellularLocation>
</comment>
<dbReference type="Pfam" id="PF00892">
    <property type="entry name" value="EamA"/>
    <property type="match status" value="2"/>
</dbReference>
<dbReference type="EMBL" id="JABZMK010000011">
    <property type="protein sequence ID" value="MBF1129139.1"/>
    <property type="molecule type" value="Genomic_DNA"/>
</dbReference>
<feature type="transmembrane region" description="Helical" evidence="7">
    <location>
        <begin position="119"/>
        <end position="136"/>
    </location>
</feature>
<keyword evidence="4 7" id="KW-0812">Transmembrane</keyword>
<dbReference type="SUPFAM" id="SSF103481">
    <property type="entry name" value="Multidrug resistance efflux transporter EmrE"/>
    <property type="match status" value="2"/>
</dbReference>
<sequence>MKYRLLLLLAALIWGFAFVAQVIGMDSIGPYAFNGIRFLLGSLSLLPIVYYYPSGRNPKEASFSIWVAILMAGILLCGGATLQQVALQYTTASKTSFLTATYLLMVPVIGLFFGQVLRLNHIFGVILAMAGVYFISITETLDIGYGDFLVLLCAVCYAAHIILLNYLTQRFPPVTLSSGQFMVVGICNLILAFFFETVSISSILSSWWPILYTGILSTGVAYTLQAVGQKYLPATEATMLLSLEMVFGGLCGVLFLNESFTGKQLIGILCMTAGVFLAQIPSHTILPLKK</sequence>
<feature type="domain" description="EamA" evidence="8">
    <location>
        <begin position="5"/>
        <end position="136"/>
    </location>
</feature>
<dbReference type="Gene3D" id="1.10.3730.20">
    <property type="match status" value="1"/>
</dbReference>
<gene>
    <name evidence="9" type="ORF">HXL70_03725</name>
</gene>
<dbReference type="InterPro" id="IPR000620">
    <property type="entry name" value="EamA_dom"/>
</dbReference>
<comment type="similarity">
    <text evidence="2">Belongs to the EamA transporter family.</text>
</comment>
<evidence type="ECO:0000313" key="10">
    <source>
        <dbReference type="Proteomes" id="UP000757890"/>
    </source>
</evidence>
<dbReference type="AlphaFoldDB" id="A0A930B586"/>
<dbReference type="InterPro" id="IPR037185">
    <property type="entry name" value="EmrE-like"/>
</dbReference>
<feature type="transmembrane region" description="Helical" evidence="7">
    <location>
        <begin position="148"/>
        <end position="167"/>
    </location>
</feature>
<evidence type="ECO:0000313" key="9">
    <source>
        <dbReference type="EMBL" id="MBF1129139.1"/>
    </source>
</evidence>
<protein>
    <submittedName>
        <fullName evidence="9">DMT family transporter</fullName>
    </submittedName>
</protein>
<evidence type="ECO:0000256" key="4">
    <source>
        <dbReference type="ARBA" id="ARBA00022692"/>
    </source>
</evidence>
<keyword evidence="5 7" id="KW-1133">Transmembrane helix</keyword>
<feature type="domain" description="EamA" evidence="8">
    <location>
        <begin position="145"/>
        <end position="277"/>
    </location>
</feature>
<comment type="caution">
    <text evidence="9">The sequence shown here is derived from an EMBL/GenBank/DDBJ whole genome shotgun (WGS) entry which is preliminary data.</text>
</comment>
<dbReference type="InterPro" id="IPR051258">
    <property type="entry name" value="Diverse_Substrate_Transporter"/>
</dbReference>
<keyword evidence="6 7" id="KW-0472">Membrane</keyword>
<organism evidence="9 10">
    <name type="scientific">Dialister invisus</name>
    <dbReference type="NCBI Taxonomy" id="218538"/>
    <lineage>
        <taxon>Bacteria</taxon>
        <taxon>Bacillati</taxon>
        <taxon>Bacillota</taxon>
        <taxon>Negativicutes</taxon>
        <taxon>Veillonellales</taxon>
        <taxon>Veillonellaceae</taxon>
        <taxon>Dialister</taxon>
    </lineage>
</organism>
<feature type="transmembrane region" description="Helical" evidence="7">
    <location>
        <begin position="174"/>
        <end position="195"/>
    </location>
</feature>
<feature type="transmembrane region" description="Helical" evidence="7">
    <location>
        <begin position="34"/>
        <end position="53"/>
    </location>
</feature>
<evidence type="ECO:0000256" key="2">
    <source>
        <dbReference type="ARBA" id="ARBA00007362"/>
    </source>
</evidence>
<proteinExistence type="inferred from homology"/>
<dbReference type="GO" id="GO:0005886">
    <property type="term" value="C:plasma membrane"/>
    <property type="evidence" value="ECO:0007669"/>
    <property type="project" value="UniProtKB-SubCell"/>
</dbReference>
<feature type="transmembrane region" description="Helical" evidence="7">
    <location>
        <begin position="97"/>
        <end position="114"/>
    </location>
</feature>
<feature type="transmembrane region" description="Helical" evidence="7">
    <location>
        <begin position="207"/>
        <end position="225"/>
    </location>
</feature>
<evidence type="ECO:0000256" key="6">
    <source>
        <dbReference type="ARBA" id="ARBA00023136"/>
    </source>
</evidence>
<dbReference type="Proteomes" id="UP000757890">
    <property type="component" value="Unassembled WGS sequence"/>
</dbReference>
<name>A0A930B586_9FIRM</name>
<evidence type="ECO:0000256" key="5">
    <source>
        <dbReference type="ARBA" id="ARBA00022989"/>
    </source>
</evidence>
<keyword evidence="3" id="KW-1003">Cell membrane</keyword>
<evidence type="ECO:0000256" key="1">
    <source>
        <dbReference type="ARBA" id="ARBA00004651"/>
    </source>
</evidence>
<dbReference type="PANTHER" id="PTHR42920">
    <property type="entry name" value="OS03G0707200 PROTEIN-RELATED"/>
    <property type="match status" value="1"/>
</dbReference>
<feature type="transmembrane region" description="Helical" evidence="7">
    <location>
        <begin position="65"/>
        <end position="85"/>
    </location>
</feature>
<feature type="transmembrane region" description="Helical" evidence="7">
    <location>
        <begin position="237"/>
        <end position="256"/>
    </location>
</feature>
<dbReference type="RefSeq" id="WP_276639228.1">
    <property type="nucleotide sequence ID" value="NZ_CATVTA010000001.1"/>
</dbReference>